<evidence type="ECO:0000313" key="1">
    <source>
        <dbReference type="Proteomes" id="UP000887540"/>
    </source>
</evidence>
<sequence length="107" mass="12361">MLKFKKCIELKRLSDGKTLLKAITMQVIEYEFRQMGKTQKIFCCYNSNGDNFVSQDILPRTICSQDIANVLRNKIVAVRDVATEDLLALAHFSKLIFDDLHYDCPKK</sequence>
<dbReference type="WBParaSite" id="ACRNAN_scaffold5904.g25211.t1">
    <property type="protein sequence ID" value="ACRNAN_scaffold5904.g25211.t1"/>
    <property type="gene ID" value="ACRNAN_scaffold5904.g25211"/>
</dbReference>
<evidence type="ECO:0000313" key="2">
    <source>
        <dbReference type="WBParaSite" id="ACRNAN_scaffold5904.g25211.t1"/>
    </source>
</evidence>
<accession>A0A914E7P3</accession>
<protein>
    <submittedName>
        <fullName evidence="2">Uncharacterized protein</fullName>
    </submittedName>
</protein>
<organism evidence="1 2">
    <name type="scientific">Acrobeloides nanus</name>
    <dbReference type="NCBI Taxonomy" id="290746"/>
    <lineage>
        <taxon>Eukaryota</taxon>
        <taxon>Metazoa</taxon>
        <taxon>Ecdysozoa</taxon>
        <taxon>Nematoda</taxon>
        <taxon>Chromadorea</taxon>
        <taxon>Rhabditida</taxon>
        <taxon>Tylenchina</taxon>
        <taxon>Cephalobomorpha</taxon>
        <taxon>Cephaloboidea</taxon>
        <taxon>Cephalobidae</taxon>
        <taxon>Acrobeloides</taxon>
    </lineage>
</organism>
<dbReference type="Proteomes" id="UP000887540">
    <property type="component" value="Unplaced"/>
</dbReference>
<name>A0A914E7P3_9BILA</name>
<dbReference type="AlphaFoldDB" id="A0A914E7P3"/>
<keyword evidence="1" id="KW-1185">Reference proteome</keyword>
<reference evidence="2" key="1">
    <citation type="submission" date="2022-11" db="UniProtKB">
        <authorList>
            <consortium name="WormBaseParasite"/>
        </authorList>
    </citation>
    <scope>IDENTIFICATION</scope>
</reference>
<proteinExistence type="predicted"/>